<organism evidence="3 4">
    <name type="scientific">Natribaculum luteum</name>
    <dbReference type="NCBI Taxonomy" id="1586232"/>
    <lineage>
        <taxon>Archaea</taxon>
        <taxon>Methanobacteriati</taxon>
        <taxon>Methanobacteriota</taxon>
        <taxon>Stenosarchaea group</taxon>
        <taxon>Halobacteria</taxon>
        <taxon>Halobacteriales</taxon>
        <taxon>Natrialbaceae</taxon>
        <taxon>Natribaculum</taxon>
    </lineage>
</organism>
<dbReference type="SUPFAM" id="SSF56524">
    <property type="entry name" value="Oxidoreductase molybdopterin-binding domain"/>
    <property type="match status" value="1"/>
</dbReference>
<keyword evidence="1" id="KW-1133">Transmembrane helix</keyword>
<gene>
    <name evidence="3" type="ORF">ACFOZ7_16525</name>
</gene>
<evidence type="ECO:0000259" key="2">
    <source>
        <dbReference type="Pfam" id="PF00174"/>
    </source>
</evidence>
<reference evidence="3 4" key="1">
    <citation type="journal article" date="2014" name="Int. J. Syst. Evol. Microbiol.">
        <title>Complete genome sequence of Corynebacterium casei LMG S-19264T (=DSM 44701T), isolated from a smear-ripened cheese.</title>
        <authorList>
            <consortium name="US DOE Joint Genome Institute (JGI-PGF)"/>
            <person name="Walter F."/>
            <person name="Albersmeier A."/>
            <person name="Kalinowski J."/>
            <person name="Ruckert C."/>
        </authorList>
    </citation>
    <scope>NUCLEOTIDE SEQUENCE [LARGE SCALE GENOMIC DNA]</scope>
    <source>
        <strain evidence="3 4">IBRC-M 10912</strain>
    </source>
</reference>
<evidence type="ECO:0000313" key="3">
    <source>
        <dbReference type="EMBL" id="MFC4248516.1"/>
    </source>
</evidence>
<dbReference type="GeneID" id="71853198"/>
<dbReference type="InterPro" id="IPR000572">
    <property type="entry name" value="OxRdtase_Mopterin-bd_dom"/>
</dbReference>
<protein>
    <submittedName>
        <fullName evidence="3">Molybdopterin-dependent oxidoreductase</fullName>
    </submittedName>
</protein>
<dbReference type="InterPro" id="IPR036374">
    <property type="entry name" value="OxRdtase_Mopterin-bd_sf"/>
</dbReference>
<proteinExistence type="predicted"/>
<accession>A0ABD5P2T4</accession>
<feature type="transmembrane region" description="Helical" evidence="1">
    <location>
        <begin position="20"/>
        <end position="42"/>
    </location>
</feature>
<keyword evidence="1" id="KW-0812">Transmembrane</keyword>
<dbReference type="EMBL" id="JBHSDJ010000124">
    <property type="protein sequence ID" value="MFC4248516.1"/>
    <property type="molecule type" value="Genomic_DNA"/>
</dbReference>
<dbReference type="RefSeq" id="WP_246972806.1">
    <property type="nucleotide sequence ID" value="NZ_CP095397.1"/>
</dbReference>
<feature type="domain" description="Oxidoreductase molybdopterin-binding" evidence="2">
    <location>
        <begin position="218"/>
        <end position="353"/>
    </location>
</feature>
<feature type="transmembrane region" description="Helical" evidence="1">
    <location>
        <begin position="48"/>
        <end position="66"/>
    </location>
</feature>
<dbReference type="Gene3D" id="3.90.420.10">
    <property type="entry name" value="Oxidoreductase, molybdopterin-binding domain"/>
    <property type="match status" value="1"/>
</dbReference>
<comment type="caution">
    <text evidence="3">The sequence shown here is derived from an EMBL/GenBank/DDBJ whole genome shotgun (WGS) entry which is preliminary data.</text>
</comment>
<dbReference type="CDD" id="cd00321">
    <property type="entry name" value="SO_family_Moco"/>
    <property type="match status" value="1"/>
</dbReference>
<dbReference type="Proteomes" id="UP001595821">
    <property type="component" value="Unassembled WGS sequence"/>
</dbReference>
<evidence type="ECO:0000313" key="4">
    <source>
        <dbReference type="Proteomes" id="UP001595821"/>
    </source>
</evidence>
<dbReference type="AlphaFoldDB" id="A0ABD5P2T4"/>
<name>A0ABD5P2T4_9EURY</name>
<evidence type="ECO:0000256" key="1">
    <source>
        <dbReference type="SAM" id="Phobius"/>
    </source>
</evidence>
<dbReference type="PANTHER" id="PTHR43032">
    <property type="entry name" value="PROTEIN-METHIONINE-SULFOXIDE REDUCTASE"/>
    <property type="match status" value="1"/>
</dbReference>
<keyword evidence="1" id="KW-0472">Membrane</keyword>
<feature type="transmembrane region" description="Helical" evidence="1">
    <location>
        <begin position="87"/>
        <end position="110"/>
    </location>
</feature>
<feature type="transmembrane region" description="Helical" evidence="1">
    <location>
        <begin position="116"/>
        <end position="137"/>
    </location>
</feature>
<sequence length="362" mass="39734">MRGRRLSRLLARVQPPPRVVDWSLLVLVSLEVASGLLSFTVGRPDGRYVFWFHRIVGLTFVVLLGFKLYRVRHRVLERERWRPTTALSVLTAVAALGAIGTGIAWVVGVVGPGTRIGYWTLLSVHVGFGLALLALVLAHLSTRARQPRRVDFAERRVAIKIGGLFVAGAVAVRLQEAVNAVLETGGADRRFTGSRPAGEGDGNGSFPVTSWVADDPEPIDRESWSLSVCGLVDRPLELAELEADADRRALLDCTSGWYTVQEWRGARVGDLLSRANAADEATHVRFVSVTGYRWSLPIDEARDALIATHVGGDRLSHGHGGPARLVAPGRRGFQWVKWLERIEVRDRGDPAQWLVTLISGLD</sequence>
<dbReference type="Pfam" id="PF00174">
    <property type="entry name" value="Oxidored_molyb"/>
    <property type="match status" value="1"/>
</dbReference>